<sequence length="504" mass="56007">MLSRSKFPTWLAWMYCMTNVGSFKLSSISLNTTGPDAGNMSEEDQNVSEVLAKTIVGEMKDFGYMPDPEDKGDKGGAIGELGKSLEFLMLKVAQLETLAELQQTELGMAQKELGEQRALIEKLQKKVDPDEAGVSMAQKQKSSEERVQEAHDVLKRVVQKHAHQRDHREYHPEAHKKPKQAAHADEEEEELEEEEVSEGISPGQWPRSLLQKREGLIPGVPIPGLRRRIEKKIEKGIKEGVKYVHKGVDKAVKTLDGTGLTGGALTEAYKAAKKAGNAAKFVANTAISTVEMAVSILTAGFDDWDASCSNAAPSLGMRGRKLEINFGRQHCKVSLMNQKMTLYDFNWGKKTVNLPALPDKVQKVADGRIQDLLPSQMKILYHIGWELKDTCRGTPNHKHVTACLARSLTKVGKLMHFLPDPVQKVANGKVLDLLPDKLKKVANGKLFDLLPDQLRILFHLGWELWHSCKGNHNHVEVTKCLARSLAKFSPPLDFLPDPLKKVAS</sequence>
<organism evidence="3 4">
    <name type="scientific">Symbiodinium necroappetens</name>
    <dbReference type="NCBI Taxonomy" id="1628268"/>
    <lineage>
        <taxon>Eukaryota</taxon>
        <taxon>Sar</taxon>
        <taxon>Alveolata</taxon>
        <taxon>Dinophyceae</taxon>
        <taxon>Suessiales</taxon>
        <taxon>Symbiodiniaceae</taxon>
        <taxon>Symbiodinium</taxon>
    </lineage>
</organism>
<protein>
    <submittedName>
        <fullName evidence="3">Uncharacterized protein</fullName>
    </submittedName>
</protein>
<dbReference type="OrthoDB" id="437290at2759"/>
<reference evidence="3" key="1">
    <citation type="submission" date="2021-02" db="EMBL/GenBank/DDBJ databases">
        <authorList>
            <person name="Dougan E. K."/>
            <person name="Rhodes N."/>
            <person name="Thang M."/>
            <person name="Chan C."/>
        </authorList>
    </citation>
    <scope>NUCLEOTIDE SEQUENCE</scope>
</reference>
<dbReference type="Proteomes" id="UP000601435">
    <property type="component" value="Unassembled WGS sequence"/>
</dbReference>
<evidence type="ECO:0000256" key="2">
    <source>
        <dbReference type="SAM" id="MobiDB-lite"/>
    </source>
</evidence>
<gene>
    <name evidence="3" type="ORF">SNEC2469_LOCUS25009</name>
</gene>
<keyword evidence="1" id="KW-0175">Coiled coil</keyword>
<evidence type="ECO:0000313" key="4">
    <source>
        <dbReference type="Proteomes" id="UP000601435"/>
    </source>
</evidence>
<comment type="caution">
    <text evidence="3">The sequence shown here is derived from an EMBL/GenBank/DDBJ whole genome shotgun (WGS) entry which is preliminary data.</text>
</comment>
<feature type="non-terminal residue" evidence="3">
    <location>
        <position position="504"/>
    </location>
</feature>
<feature type="region of interest" description="Disordered" evidence="2">
    <location>
        <begin position="161"/>
        <end position="207"/>
    </location>
</feature>
<feature type="region of interest" description="Disordered" evidence="2">
    <location>
        <begin position="127"/>
        <end position="149"/>
    </location>
</feature>
<name>A0A812ZQB2_9DINO</name>
<keyword evidence="4" id="KW-1185">Reference proteome</keyword>
<evidence type="ECO:0000313" key="3">
    <source>
        <dbReference type="EMBL" id="CAE7834413.1"/>
    </source>
</evidence>
<feature type="compositionally biased region" description="Acidic residues" evidence="2">
    <location>
        <begin position="185"/>
        <end position="197"/>
    </location>
</feature>
<feature type="coiled-coil region" evidence="1">
    <location>
        <begin position="92"/>
        <end position="126"/>
    </location>
</feature>
<accession>A0A812ZQB2</accession>
<feature type="compositionally biased region" description="Basic and acidic residues" evidence="2">
    <location>
        <begin position="166"/>
        <end position="175"/>
    </location>
</feature>
<evidence type="ECO:0000256" key="1">
    <source>
        <dbReference type="SAM" id="Coils"/>
    </source>
</evidence>
<proteinExistence type="predicted"/>
<dbReference type="EMBL" id="CAJNJA010048932">
    <property type="protein sequence ID" value="CAE7834413.1"/>
    <property type="molecule type" value="Genomic_DNA"/>
</dbReference>
<dbReference type="AlphaFoldDB" id="A0A812ZQB2"/>